<dbReference type="InterPro" id="IPR029063">
    <property type="entry name" value="SAM-dependent_MTases_sf"/>
</dbReference>
<gene>
    <name evidence="2" type="ORF">EPA93_00495</name>
</gene>
<dbReference type="OrthoDB" id="9787662at2"/>
<dbReference type="KEGG" id="kbs:EPA93_00495"/>
<proteinExistence type="predicted"/>
<dbReference type="RefSeq" id="WP_129885149.1">
    <property type="nucleotide sequence ID" value="NZ_CP035758.1"/>
</dbReference>
<evidence type="ECO:0000313" key="3">
    <source>
        <dbReference type="Proteomes" id="UP000290365"/>
    </source>
</evidence>
<dbReference type="GO" id="GO:0032259">
    <property type="term" value="P:methylation"/>
    <property type="evidence" value="ECO:0007669"/>
    <property type="project" value="UniProtKB-KW"/>
</dbReference>
<protein>
    <submittedName>
        <fullName evidence="2">Class I SAM-dependent methyltransferase</fullName>
    </submittedName>
</protein>
<dbReference type="InterPro" id="IPR041698">
    <property type="entry name" value="Methyltransf_25"/>
</dbReference>
<dbReference type="PANTHER" id="PTHR43591">
    <property type="entry name" value="METHYLTRANSFERASE"/>
    <property type="match status" value="1"/>
</dbReference>
<dbReference type="Pfam" id="PF13649">
    <property type="entry name" value="Methyltransf_25"/>
    <property type="match status" value="1"/>
</dbReference>
<keyword evidence="2" id="KW-0808">Transferase</keyword>
<sequence length="287" mass="31946">MSSGANYDQASGYLVDAENIAEMARLAKQARLTTEQTGLVPATIDLGRCATILDIGCGPGEWSLAIAQQLPMSRVTGIDISTRMTEYAQYLVQENNLSNANFHAMDARRQLDFPDNSFDLIHMRFINSFLSKDNWPVLLQECFRLLRAGGYICSTEAEGVGVTTSPSLTRYNRLMTQILRASGHAFVDEGDSPGITAVQMHLLQVAGFQTIQHEAFSSNYSHGTAAHTVLYEDFKALFKLLQPAVVHYKLASQEELDVLYQRVLSEMQDQTFCAVSFYQRVWGIKPA</sequence>
<feature type="domain" description="Methyltransferase" evidence="1">
    <location>
        <begin position="52"/>
        <end position="150"/>
    </location>
</feature>
<keyword evidence="2" id="KW-0489">Methyltransferase</keyword>
<reference evidence="2 3" key="1">
    <citation type="submission" date="2019-01" db="EMBL/GenBank/DDBJ databases">
        <title>Ktedonosporobacter rubrisoli SCAWS-G2.</title>
        <authorList>
            <person name="Huang Y."/>
            <person name="Yan B."/>
        </authorList>
    </citation>
    <scope>NUCLEOTIDE SEQUENCE [LARGE SCALE GENOMIC DNA]</scope>
    <source>
        <strain evidence="2 3">SCAWS-G2</strain>
    </source>
</reference>
<dbReference type="Proteomes" id="UP000290365">
    <property type="component" value="Chromosome"/>
</dbReference>
<name>A0A4P6JI47_KTERU</name>
<evidence type="ECO:0000259" key="1">
    <source>
        <dbReference type="Pfam" id="PF13649"/>
    </source>
</evidence>
<dbReference type="AlphaFoldDB" id="A0A4P6JI47"/>
<dbReference type="CDD" id="cd02440">
    <property type="entry name" value="AdoMet_MTases"/>
    <property type="match status" value="1"/>
</dbReference>
<accession>A0A4P6JI47</accession>
<dbReference type="Gene3D" id="3.40.50.150">
    <property type="entry name" value="Vaccinia Virus protein VP39"/>
    <property type="match status" value="1"/>
</dbReference>
<evidence type="ECO:0000313" key="2">
    <source>
        <dbReference type="EMBL" id="QBD74550.1"/>
    </source>
</evidence>
<dbReference type="EMBL" id="CP035758">
    <property type="protein sequence ID" value="QBD74550.1"/>
    <property type="molecule type" value="Genomic_DNA"/>
</dbReference>
<dbReference type="GO" id="GO:0008168">
    <property type="term" value="F:methyltransferase activity"/>
    <property type="evidence" value="ECO:0007669"/>
    <property type="project" value="UniProtKB-KW"/>
</dbReference>
<dbReference type="SUPFAM" id="SSF53335">
    <property type="entry name" value="S-adenosyl-L-methionine-dependent methyltransferases"/>
    <property type="match status" value="1"/>
</dbReference>
<keyword evidence="3" id="KW-1185">Reference proteome</keyword>
<organism evidence="2 3">
    <name type="scientific">Ktedonosporobacter rubrisoli</name>
    <dbReference type="NCBI Taxonomy" id="2509675"/>
    <lineage>
        <taxon>Bacteria</taxon>
        <taxon>Bacillati</taxon>
        <taxon>Chloroflexota</taxon>
        <taxon>Ktedonobacteria</taxon>
        <taxon>Ktedonobacterales</taxon>
        <taxon>Ktedonosporobacteraceae</taxon>
        <taxon>Ktedonosporobacter</taxon>
    </lineage>
</organism>